<keyword evidence="1" id="KW-0472">Membrane</keyword>
<feature type="transmembrane region" description="Helical" evidence="1">
    <location>
        <begin position="45"/>
        <end position="64"/>
    </location>
</feature>
<dbReference type="PANTHER" id="PTHR34220:SF7">
    <property type="entry name" value="SENSOR HISTIDINE KINASE YPDA"/>
    <property type="match status" value="1"/>
</dbReference>
<gene>
    <name evidence="3" type="ORF">DN068_03065</name>
</gene>
<name>A0A2W2AM09_9BACT</name>
<dbReference type="GO" id="GO:0000155">
    <property type="term" value="F:phosphorelay sensor kinase activity"/>
    <property type="evidence" value="ECO:0007669"/>
    <property type="project" value="InterPro"/>
</dbReference>
<dbReference type="InterPro" id="IPR050640">
    <property type="entry name" value="Bact_2-comp_sensor_kinase"/>
</dbReference>
<feature type="transmembrane region" description="Helical" evidence="1">
    <location>
        <begin position="120"/>
        <end position="139"/>
    </location>
</feature>
<organism evidence="3 4">
    <name type="scientific">Taibaiella soli</name>
    <dbReference type="NCBI Taxonomy" id="1649169"/>
    <lineage>
        <taxon>Bacteria</taxon>
        <taxon>Pseudomonadati</taxon>
        <taxon>Bacteroidota</taxon>
        <taxon>Chitinophagia</taxon>
        <taxon>Chitinophagales</taxon>
        <taxon>Chitinophagaceae</taxon>
        <taxon>Taibaiella</taxon>
    </lineage>
</organism>
<keyword evidence="1" id="KW-1133">Transmembrane helix</keyword>
<dbReference type="SUPFAM" id="SSF55874">
    <property type="entry name" value="ATPase domain of HSP90 chaperone/DNA topoisomerase II/histidine kinase"/>
    <property type="match status" value="1"/>
</dbReference>
<feature type="domain" description="Signal transduction histidine kinase internal region" evidence="2">
    <location>
        <begin position="159"/>
        <end position="236"/>
    </location>
</feature>
<keyword evidence="1" id="KW-0812">Transmembrane</keyword>
<dbReference type="RefSeq" id="WP_110997412.1">
    <property type="nucleotide sequence ID" value="NZ_QKTW01000003.1"/>
</dbReference>
<feature type="transmembrane region" description="Helical" evidence="1">
    <location>
        <begin position="73"/>
        <end position="94"/>
    </location>
</feature>
<comment type="caution">
    <text evidence="3">The sequence shown here is derived from an EMBL/GenBank/DDBJ whole genome shotgun (WGS) entry which is preliminary data.</text>
</comment>
<dbReference type="OrthoDB" id="9792992at2"/>
<evidence type="ECO:0000313" key="3">
    <source>
        <dbReference type="EMBL" id="PZF74572.1"/>
    </source>
</evidence>
<accession>A0A2W2AM09</accession>
<evidence type="ECO:0000256" key="1">
    <source>
        <dbReference type="SAM" id="Phobius"/>
    </source>
</evidence>
<keyword evidence="3" id="KW-0418">Kinase</keyword>
<dbReference type="GO" id="GO:0016020">
    <property type="term" value="C:membrane"/>
    <property type="evidence" value="ECO:0007669"/>
    <property type="project" value="InterPro"/>
</dbReference>
<evidence type="ECO:0000313" key="4">
    <source>
        <dbReference type="Proteomes" id="UP000248745"/>
    </source>
</evidence>
<dbReference type="Proteomes" id="UP000248745">
    <property type="component" value="Unassembled WGS sequence"/>
</dbReference>
<protein>
    <submittedName>
        <fullName evidence="3">Histidine kinase</fullName>
    </submittedName>
</protein>
<dbReference type="InterPro" id="IPR036890">
    <property type="entry name" value="HATPase_C_sf"/>
</dbReference>
<dbReference type="InterPro" id="IPR010559">
    <property type="entry name" value="Sig_transdc_His_kin_internal"/>
</dbReference>
<dbReference type="Gene3D" id="3.30.565.10">
    <property type="entry name" value="Histidine kinase-like ATPase, C-terminal domain"/>
    <property type="match status" value="1"/>
</dbReference>
<evidence type="ECO:0000259" key="2">
    <source>
        <dbReference type="Pfam" id="PF06580"/>
    </source>
</evidence>
<keyword evidence="3" id="KW-0808">Transferase</keyword>
<dbReference type="EMBL" id="QKTW01000003">
    <property type="protein sequence ID" value="PZF74572.1"/>
    <property type="molecule type" value="Genomic_DNA"/>
</dbReference>
<reference evidence="3 4" key="1">
    <citation type="submission" date="2018-06" db="EMBL/GenBank/DDBJ databases">
        <title>Mucibacter soli gen. nov., sp. nov., a new member of the family Chitinophagaceae producing mucin.</title>
        <authorList>
            <person name="Kim M.-K."/>
            <person name="Park S."/>
            <person name="Kim T.-S."/>
            <person name="Joung Y."/>
            <person name="Han J.-H."/>
            <person name="Kim S.B."/>
        </authorList>
    </citation>
    <scope>NUCLEOTIDE SEQUENCE [LARGE SCALE GENOMIC DNA]</scope>
    <source>
        <strain evidence="3 4">R1-15</strain>
    </source>
</reference>
<feature type="transmembrane region" description="Helical" evidence="1">
    <location>
        <begin position="14"/>
        <end position="33"/>
    </location>
</feature>
<keyword evidence="4" id="KW-1185">Reference proteome</keyword>
<dbReference type="PANTHER" id="PTHR34220">
    <property type="entry name" value="SENSOR HISTIDINE KINASE YPDA"/>
    <property type="match status" value="1"/>
</dbReference>
<sequence length="349" mass="40532">MNTIATKHRRARHYVLLWTIVGIVFLLLQPLTWGVKLPEVFWTKQVYHLVILIALYYANTIYAAPALLFRKKIWLFILWAFVSVTFVTLLGQWINDHLHFYEAMSTALGRPPHKPGNFDGFMMITSLLIMGISTSIVAYERWQQVTALREELEKEKISAELAFLKAQINPHFFFNTLNNIYSLSYIDVNASRDALQKLSRMMRYVLYEAQHDTTLLSKEISFIDDYIELMRLRLSENTQVHYVKPQHFKDEAIAPMLLMPFIENAFKHGVSNIDKGTIDIILEENDDVFSMTVSNPLIAANPNKIEEDGGIGLQNTVRRLELTYPGRYTLETKRQDEQKYIVHLSIKLS</sequence>
<dbReference type="AlphaFoldDB" id="A0A2W2AM09"/>
<proteinExistence type="predicted"/>
<dbReference type="Pfam" id="PF06580">
    <property type="entry name" value="His_kinase"/>
    <property type="match status" value="1"/>
</dbReference>